<dbReference type="SUPFAM" id="SSF52047">
    <property type="entry name" value="RNI-like"/>
    <property type="match status" value="1"/>
</dbReference>
<evidence type="ECO:0000313" key="3">
    <source>
        <dbReference type="EMBL" id="KAK9832803.1"/>
    </source>
</evidence>
<evidence type="ECO:0000256" key="1">
    <source>
        <dbReference type="ARBA" id="ARBA00004430"/>
    </source>
</evidence>
<comment type="subcellular location">
    <subcellularLocation>
        <location evidence="1">Cytoplasm</location>
        <location evidence="1">Cytoskeleton</location>
        <location evidence="1">Cilium axoneme</location>
    </subcellularLocation>
</comment>
<dbReference type="Pfam" id="PF25372">
    <property type="entry name" value="DUF7885"/>
    <property type="match status" value="1"/>
</dbReference>
<dbReference type="GO" id="GO:0005930">
    <property type="term" value="C:axoneme"/>
    <property type="evidence" value="ECO:0007669"/>
    <property type="project" value="UniProtKB-SubCell"/>
</dbReference>
<keyword evidence="4" id="KW-1185">Reference proteome</keyword>
<dbReference type="Gene3D" id="3.80.10.10">
    <property type="entry name" value="Ribonuclease Inhibitor"/>
    <property type="match status" value="1"/>
</dbReference>
<dbReference type="GO" id="GO:0031146">
    <property type="term" value="P:SCF-dependent proteasomal ubiquitin-dependent protein catabolic process"/>
    <property type="evidence" value="ECO:0007669"/>
    <property type="project" value="TreeGrafter"/>
</dbReference>
<dbReference type="InterPro" id="IPR006553">
    <property type="entry name" value="Leu-rich_rpt_Cys-con_subtyp"/>
</dbReference>
<dbReference type="PANTHER" id="PTHR13318">
    <property type="entry name" value="PARTNER OF PAIRED, ISOFORM B-RELATED"/>
    <property type="match status" value="1"/>
</dbReference>
<dbReference type="InterPro" id="IPR057207">
    <property type="entry name" value="FBXL15_LRR"/>
</dbReference>
<evidence type="ECO:0000259" key="2">
    <source>
        <dbReference type="Pfam" id="PF25372"/>
    </source>
</evidence>
<proteinExistence type="predicted"/>
<dbReference type="AlphaFoldDB" id="A0AAW1RG85"/>
<feature type="domain" description="F-box/LRR-repeat protein 15-like leucin rich repeat" evidence="2">
    <location>
        <begin position="165"/>
        <end position="311"/>
    </location>
</feature>
<dbReference type="GO" id="GO:0019005">
    <property type="term" value="C:SCF ubiquitin ligase complex"/>
    <property type="evidence" value="ECO:0007669"/>
    <property type="project" value="TreeGrafter"/>
</dbReference>
<dbReference type="PANTHER" id="PTHR13318:SF95">
    <property type="entry name" value="F-BOX PROTEIN YLR352W"/>
    <property type="match status" value="1"/>
</dbReference>
<comment type="caution">
    <text evidence="3">The sequence shown here is derived from an EMBL/GenBank/DDBJ whole genome shotgun (WGS) entry which is preliminary data.</text>
</comment>
<dbReference type="SMART" id="SM00367">
    <property type="entry name" value="LRR_CC"/>
    <property type="match status" value="9"/>
</dbReference>
<dbReference type="Proteomes" id="UP001445335">
    <property type="component" value="Unassembled WGS sequence"/>
</dbReference>
<sequence length="439" mass="45751">MGTSWPGKEVFANGKRALRVHDAEVDQLVGECSACNLHTALALVAKMRGLGIQARCDKLVMQPTLAMQRRKQRRFQQQMAFCRTPADAANQPGQWGHLTGDLLLALARLLSDADVQVAACVCHAWRDTIGSSVRCISFTWAARGAPDQVNSVVCGAAVLFRALRSISLRRCAALSDDVLARLMRSSCPQLEVLDLSCCRCVGDEGIAAVATAGGQLHTLNLSSCCQLTDAAFAALGARCGALVHLNACGCERLSDAGLAALAAGARNLRNVNLGWCERIMAAGVEALAAGCPGLRALDLCGCIWVSSSDVVVVARLCPLLAAFACNAAALSVGCCALQVGDAGVVAVARLCPQLTALGLHCCRRLTDAAMGAAAAHLRHLGSLNVSGCVSLSPRAVQAVVDANPGLHTCGMRRNVIVGGVLPLIGVDCACRKVLVQPAW</sequence>
<accession>A0AAW1RG85</accession>
<dbReference type="InterPro" id="IPR032675">
    <property type="entry name" value="LRR_dom_sf"/>
</dbReference>
<protein>
    <recommendedName>
        <fullName evidence="2">F-box/LRR-repeat protein 15-like leucin rich repeat domain-containing protein</fullName>
    </recommendedName>
</protein>
<evidence type="ECO:0000313" key="4">
    <source>
        <dbReference type="Proteomes" id="UP001445335"/>
    </source>
</evidence>
<name>A0AAW1RG85_9CHLO</name>
<organism evidence="3 4">
    <name type="scientific">Elliptochloris bilobata</name>
    <dbReference type="NCBI Taxonomy" id="381761"/>
    <lineage>
        <taxon>Eukaryota</taxon>
        <taxon>Viridiplantae</taxon>
        <taxon>Chlorophyta</taxon>
        <taxon>core chlorophytes</taxon>
        <taxon>Trebouxiophyceae</taxon>
        <taxon>Trebouxiophyceae incertae sedis</taxon>
        <taxon>Elliptochloris clade</taxon>
        <taxon>Elliptochloris</taxon>
    </lineage>
</organism>
<reference evidence="3 4" key="1">
    <citation type="journal article" date="2024" name="Nat. Commun.">
        <title>Phylogenomics reveals the evolutionary origins of lichenization in chlorophyte algae.</title>
        <authorList>
            <person name="Puginier C."/>
            <person name="Libourel C."/>
            <person name="Otte J."/>
            <person name="Skaloud P."/>
            <person name="Haon M."/>
            <person name="Grisel S."/>
            <person name="Petersen M."/>
            <person name="Berrin J.G."/>
            <person name="Delaux P.M."/>
            <person name="Dal Grande F."/>
            <person name="Keller J."/>
        </authorList>
    </citation>
    <scope>NUCLEOTIDE SEQUENCE [LARGE SCALE GENOMIC DNA]</scope>
    <source>
        <strain evidence="3 4">SAG 245.80</strain>
    </source>
</reference>
<dbReference type="EMBL" id="JALJOU010000038">
    <property type="protein sequence ID" value="KAK9832803.1"/>
    <property type="molecule type" value="Genomic_DNA"/>
</dbReference>
<gene>
    <name evidence="3" type="ORF">WJX81_002521</name>
</gene>